<sequence length="636" mass="69806">LLSYLGFNIEVNLYNYPLNSTYFQLQHIICLFPSFRLKGHEPNLIMAPSDFADYPKPVEAPAATYNPHVENNPVFRGVPLAIGASIVSRVGFLQQYFWNNAHFGIIKDIPALDDIPYRFHPTVTPLGPTGPMLEFGPELFKSQYAESKARYYSASDYHEMYKSGKVTPLQVAEALLPHISRPDGKYADGWAENHGKDQLVFEAAKASTERYTAGKPLGVLDGVPIGVKDDTDVKGFHNHIGMKYNPEIETFKEQKESSWPVKKLQEAGAVVIGKNAMHELGSDTSGCNAAQGTPTNWHNKSYYPGGSSSGGSSAVSAGIVPISVGTDAGGSIRIPPTFNGVYGLKTTHNRALYMNNTMCITGPLAANVADLTIAYRVMSQPNPDCHVQGRFALSVPPPKDQKKVIGIYRDWWNKADPRVQKVCERAVDYLTKKCGYELIDITIPYIPEAQLAHSVICITEMAESARRRTPNPADWLSLVGPANKVLMTVGTRTPAADLLKYSALRELIMQHLAFLFQKHPGLLILTPTSPMIGWPIVPGDEAYGMSDTNTTIRNMLYVFLANLTGTPSLSAPVGYVDPDQGEGKLPIGLMATGEWGSEEHLLAWAGEAEEYLHNATESGRRRPSEWLDVVDLVKGA</sequence>
<dbReference type="EMBL" id="CAAKMV010000185">
    <property type="protein sequence ID" value="VIO63779.1"/>
    <property type="molecule type" value="Genomic_DNA"/>
</dbReference>
<proteinExistence type="predicted"/>
<feature type="domain" description="Amidase" evidence="1">
    <location>
        <begin position="202"/>
        <end position="602"/>
    </location>
</feature>
<organism evidence="2">
    <name type="scientific">Gibberella zeae</name>
    <name type="common">Wheat head blight fungus</name>
    <name type="synonym">Fusarium graminearum</name>
    <dbReference type="NCBI Taxonomy" id="5518"/>
    <lineage>
        <taxon>Eukaryota</taxon>
        <taxon>Fungi</taxon>
        <taxon>Dikarya</taxon>
        <taxon>Ascomycota</taxon>
        <taxon>Pezizomycotina</taxon>
        <taxon>Sordariomycetes</taxon>
        <taxon>Hypocreomycetidae</taxon>
        <taxon>Hypocreales</taxon>
        <taxon>Nectriaceae</taxon>
        <taxon>Fusarium</taxon>
    </lineage>
</organism>
<dbReference type="InterPro" id="IPR000120">
    <property type="entry name" value="Amidase"/>
</dbReference>
<dbReference type="GO" id="GO:0003824">
    <property type="term" value="F:catalytic activity"/>
    <property type="evidence" value="ECO:0007669"/>
    <property type="project" value="InterPro"/>
</dbReference>
<dbReference type="PANTHER" id="PTHR11895">
    <property type="entry name" value="TRANSAMIDASE"/>
    <property type="match status" value="1"/>
</dbReference>
<evidence type="ECO:0000313" key="2">
    <source>
        <dbReference type="EMBL" id="VIO63779.1"/>
    </source>
</evidence>
<dbReference type="AlphaFoldDB" id="A0A4E9EKP4"/>
<dbReference type="Pfam" id="PF01425">
    <property type="entry name" value="Amidase"/>
    <property type="match status" value="1"/>
</dbReference>
<dbReference type="InterPro" id="IPR036928">
    <property type="entry name" value="AS_sf"/>
</dbReference>
<feature type="non-terminal residue" evidence="2">
    <location>
        <position position="1"/>
    </location>
</feature>
<protein>
    <recommendedName>
        <fullName evidence="1">Amidase domain-containing protein</fullName>
    </recommendedName>
</protein>
<dbReference type="SUPFAM" id="SSF75304">
    <property type="entry name" value="Amidase signature (AS) enzymes"/>
    <property type="match status" value="1"/>
</dbReference>
<evidence type="ECO:0000259" key="1">
    <source>
        <dbReference type="Pfam" id="PF01425"/>
    </source>
</evidence>
<gene>
    <name evidence="2" type="ORF">FUG_LOCUS541917</name>
</gene>
<dbReference type="InterPro" id="IPR023631">
    <property type="entry name" value="Amidase_dom"/>
</dbReference>
<reference evidence="2" key="1">
    <citation type="submission" date="2019-04" db="EMBL/GenBank/DDBJ databases">
        <authorList>
            <person name="Melise S."/>
            <person name="Noan J."/>
            <person name="Okalmin O."/>
        </authorList>
    </citation>
    <scope>NUCLEOTIDE SEQUENCE</scope>
    <source>
        <strain evidence="2">FN9</strain>
    </source>
</reference>
<dbReference type="PANTHER" id="PTHR11895:SF67">
    <property type="entry name" value="AMIDASE DOMAIN-CONTAINING PROTEIN"/>
    <property type="match status" value="1"/>
</dbReference>
<name>A0A4E9EKP4_GIBZA</name>
<dbReference type="Gene3D" id="3.90.1300.10">
    <property type="entry name" value="Amidase signature (AS) domain"/>
    <property type="match status" value="1"/>
</dbReference>
<accession>A0A4E9EKP4</accession>